<dbReference type="Proteomes" id="UP000000724">
    <property type="component" value="Contig Pc00c21"/>
</dbReference>
<dbReference type="AlphaFoldDB" id="B6HLG0"/>
<dbReference type="VEuPathDB" id="FungiDB:PCH_Pc21g21090"/>
<proteinExistence type="predicted"/>
<evidence type="ECO:0000313" key="2">
    <source>
        <dbReference type="EMBL" id="CAP97006.1"/>
    </source>
</evidence>
<reference evidence="2 3" key="1">
    <citation type="journal article" date="2008" name="Nat. Biotechnol.">
        <title>Genome sequencing and analysis of the filamentous fungus Penicillium chrysogenum.</title>
        <authorList>
            <person name="van den Berg M.A."/>
            <person name="Albang R."/>
            <person name="Albermann K."/>
            <person name="Badger J.H."/>
            <person name="Daran J.-M."/>
            <person name="Driessen A.J.M."/>
            <person name="Garcia-Estrada C."/>
            <person name="Fedorova N.D."/>
            <person name="Harris D.M."/>
            <person name="Heijne W.H.M."/>
            <person name="Joardar V.S."/>
            <person name="Kiel J.A.K.W."/>
            <person name="Kovalchuk A."/>
            <person name="Martin J.F."/>
            <person name="Nierman W.C."/>
            <person name="Nijland J.G."/>
            <person name="Pronk J.T."/>
            <person name="Roubos J.A."/>
            <person name="van der Klei I.J."/>
            <person name="van Peij N.N.M.E."/>
            <person name="Veenhuis M."/>
            <person name="von Doehren H."/>
            <person name="Wagner C."/>
            <person name="Wortman J.R."/>
            <person name="Bovenberg R.A.L."/>
        </authorList>
    </citation>
    <scope>NUCLEOTIDE SEQUENCE [LARGE SCALE GENOMIC DNA]</scope>
    <source>
        <strain evidence="3">ATCC 28089 / DSM 1075 / NRRL 1951 / Wisconsin 54-1255</strain>
    </source>
</reference>
<name>B6HLG0_PENRW</name>
<dbReference type="EMBL" id="AM920436">
    <property type="protein sequence ID" value="CAP97006.1"/>
    <property type="molecule type" value="Genomic_DNA"/>
</dbReference>
<accession>B6HLG0</accession>
<feature type="compositionally biased region" description="Polar residues" evidence="1">
    <location>
        <begin position="53"/>
        <end position="63"/>
    </location>
</feature>
<evidence type="ECO:0000256" key="1">
    <source>
        <dbReference type="SAM" id="MobiDB-lite"/>
    </source>
</evidence>
<organism evidence="2 3">
    <name type="scientific">Penicillium rubens (strain ATCC 28089 / DSM 1075 / NRRL 1951 / Wisconsin 54-1255)</name>
    <name type="common">Penicillium chrysogenum</name>
    <dbReference type="NCBI Taxonomy" id="500485"/>
    <lineage>
        <taxon>Eukaryota</taxon>
        <taxon>Fungi</taxon>
        <taxon>Dikarya</taxon>
        <taxon>Ascomycota</taxon>
        <taxon>Pezizomycotina</taxon>
        <taxon>Eurotiomycetes</taxon>
        <taxon>Eurotiomycetidae</taxon>
        <taxon>Eurotiales</taxon>
        <taxon>Aspergillaceae</taxon>
        <taxon>Penicillium</taxon>
        <taxon>Penicillium chrysogenum species complex</taxon>
    </lineage>
</organism>
<dbReference type="HOGENOM" id="CLU_2184840_0_0_1"/>
<gene>
    <name evidence="2" type="ORF">Pc21g21090</name>
    <name evidence="2" type="ORF">PCH_Pc21g21090</name>
</gene>
<evidence type="ECO:0000313" key="3">
    <source>
        <dbReference type="Proteomes" id="UP000000724"/>
    </source>
</evidence>
<keyword evidence="3" id="KW-1185">Reference proteome</keyword>
<feature type="region of interest" description="Disordered" evidence="1">
    <location>
        <begin position="33"/>
        <end position="81"/>
    </location>
</feature>
<protein>
    <submittedName>
        <fullName evidence="2">Uncharacterized protein</fullName>
    </submittedName>
</protein>
<sequence length="109" mass="12351">MAAGAYKRQSQPQIMVAWFLPGEHPWTREAVSNTTQARWRGDSNKNPWKQPDSHNSVATTDAKQVSRHSRTNQASTRAVADNEYSSTTSCEYAHVSRPCMTGSWRLWIV</sequence>